<gene>
    <name evidence="1" type="ORF">MLD38_025644</name>
</gene>
<protein>
    <submittedName>
        <fullName evidence="1">Uncharacterized protein</fullName>
    </submittedName>
</protein>
<evidence type="ECO:0000313" key="2">
    <source>
        <dbReference type="Proteomes" id="UP001057402"/>
    </source>
</evidence>
<organism evidence="1 2">
    <name type="scientific">Melastoma candidum</name>
    <dbReference type="NCBI Taxonomy" id="119954"/>
    <lineage>
        <taxon>Eukaryota</taxon>
        <taxon>Viridiplantae</taxon>
        <taxon>Streptophyta</taxon>
        <taxon>Embryophyta</taxon>
        <taxon>Tracheophyta</taxon>
        <taxon>Spermatophyta</taxon>
        <taxon>Magnoliopsida</taxon>
        <taxon>eudicotyledons</taxon>
        <taxon>Gunneridae</taxon>
        <taxon>Pentapetalae</taxon>
        <taxon>rosids</taxon>
        <taxon>malvids</taxon>
        <taxon>Myrtales</taxon>
        <taxon>Melastomataceae</taxon>
        <taxon>Melastomatoideae</taxon>
        <taxon>Melastomateae</taxon>
        <taxon>Melastoma</taxon>
    </lineage>
</organism>
<proteinExistence type="predicted"/>
<dbReference type="Proteomes" id="UP001057402">
    <property type="component" value="Chromosome 7"/>
</dbReference>
<reference evidence="2" key="1">
    <citation type="journal article" date="2023" name="Front. Plant Sci.">
        <title>Chromosomal-level genome assembly of Melastoma candidum provides insights into trichome evolution.</title>
        <authorList>
            <person name="Zhong Y."/>
            <person name="Wu W."/>
            <person name="Sun C."/>
            <person name="Zou P."/>
            <person name="Liu Y."/>
            <person name="Dai S."/>
            <person name="Zhou R."/>
        </authorList>
    </citation>
    <scope>NUCLEOTIDE SEQUENCE [LARGE SCALE GENOMIC DNA]</scope>
</reference>
<dbReference type="EMBL" id="CM042886">
    <property type="protein sequence ID" value="KAI4340843.1"/>
    <property type="molecule type" value="Genomic_DNA"/>
</dbReference>
<evidence type="ECO:0000313" key="1">
    <source>
        <dbReference type="EMBL" id="KAI4340843.1"/>
    </source>
</evidence>
<keyword evidence="2" id="KW-1185">Reference proteome</keyword>
<accession>A0ACB9NVR0</accession>
<comment type="caution">
    <text evidence="1">The sequence shown here is derived from an EMBL/GenBank/DDBJ whole genome shotgun (WGS) entry which is preliminary data.</text>
</comment>
<sequence>MLRNKWWRKSIREKVCHVIIYSGSCTNVTSTTMAEKLKLSTKPHPRPYKLQWLSKESDLRVTMQVLVSLSIGQSYKDTVTCDVVPMDACHVLLGRPWK</sequence>
<name>A0ACB9NVR0_9MYRT</name>